<sequence>MIGAPVAVPPASSRPPVPKQCAPTSSAPTCAQQITPPCLTHHVPRSTTYLAQHVPSPRVPPTLCPPVPPTCAHPPVLPTSGHPTSGSPAVLPVSWPSAVLCQSVPPVSAQQ</sequence>
<protein>
    <submittedName>
        <fullName evidence="2">Uncharacterized protein</fullName>
    </submittedName>
</protein>
<feature type="compositionally biased region" description="Low complexity" evidence="1">
    <location>
        <begin position="1"/>
        <end position="11"/>
    </location>
</feature>
<feature type="region of interest" description="Disordered" evidence="1">
    <location>
        <begin position="1"/>
        <end position="29"/>
    </location>
</feature>
<dbReference type="EMBL" id="CATNWA010001568">
    <property type="protein sequence ID" value="CAI9540582.1"/>
    <property type="molecule type" value="Genomic_DNA"/>
</dbReference>
<keyword evidence="3" id="KW-1185">Reference proteome</keyword>
<name>A0ABN9B0N6_9NEOB</name>
<evidence type="ECO:0000256" key="1">
    <source>
        <dbReference type="SAM" id="MobiDB-lite"/>
    </source>
</evidence>
<gene>
    <name evidence="2" type="ORF">SPARVUS_LOCUS1778577</name>
</gene>
<dbReference type="Proteomes" id="UP001162483">
    <property type="component" value="Unassembled WGS sequence"/>
</dbReference>
<organism evidence="2 3">
    <name type="scientific">Staurois parvus</name>
    <dbReference type="NCBI Taxonomy" id="386267"/>
    <lineage>
        <taxon>Eukaryota</taxon>
        <taxon>Metazoa</taxon>
        <taxon>Chordata</taxon>
        <taxon>Craniata</taxon>
        <taxon>Vertebrata</taxon>
        <taxon>Euteleostomi</taxon>
        <taxon>Amphibia</taxon>
        <taxon>Batrachia</taxon>
        <taxon>Anura</taxon>
        <taxon>Neobatrachia</taxon>
        <taxon>Ranoidea</taxon>
        <taxon>Ranidae</taxon>
        <taxon>Staurois</taxon>
    </lineage>
</organism>
<proteinExistence type="predicted"/>
<reference evidence="2" key="1">
    <citation type="submission" date="2023-05" db="EMBL/GenBank/DDBJ databases">
        <authorList>
            <person name="Stuckert A."/>
        </authorList>
    </citation>
    <scope>NUCLEOTIDE SEQUENCE</scope>
</reference>
<comment type="caution">
    <text evidence="2">The sequence shown here is derived from an EMBL/GenBank/DDBJ whole genome shotgun (WGS) entry which is preliminary data.</text>
</comment>
<accession>A0ABN9B0N6</accession>
<evidence type="ECO:0000313" key="2">
    <source>
        <dbReference type="EMBL" id="CAI9540582.1"/>
    </source>
</evidence>
<evidence type="ECO:0000313" key="3">
    <source>
        <dbReference type="Proteomes" id="UP001162483"/>
    </source>
</evidence>